<keyword evidence="8 10" id="KW-0472">Membrane</keyword>
<keyword evidence="7 10" id="KW-0406">Ion transport</keyword>
<dbReference type="GO" id="GO:0051453">
    <property type="term" value="P:regulation of intracellular pH"/>
    <property type="evidence" value="ECO:0007669"/>
    <property type="project" value="TreeGrafter"/>
</dbReference>
<dbReference type="PANTHER" id="PTHR10110:SF86">
    <property type="entry name" value="SODIUM_HYDROGEN EXCHANGER 7"/>
    <property type="match status" value="1"/>
</dbReference>
<accession>A0A248K4K8</accession>
<keyword evidence="10" id="KW-0050">Antiport</keyword>
<protein>
    <submittedName>
        <fullName evidence="12">Na+/H+ antiporter</fullName>
    </submittedName>
</protein>
<evidence type="ECO:0000256" key="1">
    <source>
        <dbReference type="ARBA" id="ARBA00004651"/>
    </source>
</evidence>
<dbReference type="InterPro" id="IPR018422">
    <property type="entry name" value="Cation/H_exchanger_CPA1"/>
</dbReference>
<keyword evidence="9 10" id="KW-0739">Sodium transport</keyword>
<dbReference type="GO" id="GO:0015385">
    <property type="term" value="F:sodium:proton antiporter activity"/>
    <property type="evidence" value="ECO:0007669"/>
    <property type="project" value="InterPro"/>
</dbReference>
<dbReference type="RefSeq" id="WP_088875754.1">
    <property type="nucleotide sequence ID" value="NZ_CP022113.1"/>
</dbReference>
<feature type="domain" description="Cation/H+ exchanger transmembrane" evidence="11">
    <location>
        <begin position="14"/>
        <end position="404"/>
    </location>
</feature>
<dbReference type="Gene3D" id="6.10.140.1330">
    <property type="match status" value="1"/>
</dbReference>
<evidence type="ECO:0000256" key="4">
    <source>
        <dbReference type="ARBA" id="ARBA00022692"/>
    </source>
</evidence>
<comment type="similarity">
    <text evidence="10">Belongs to the monovalent cation:proton antiporter 1 (CPA1) transporter (TC 2.A.36) family.</text>
</comment>
<feature type="transmembrane region" description="Helical" evidence="10">
    <location>
        <begin position="225"/>
        <end position="247"/>
    </location>
</feature>
<dbReference type="GO" id="GO:0005886">
    <property type="term" value="C:plasma membrane"/>
    <property type="evidence" value="ECO:0007669"/>
    <property type="project" value="UniProtKB-SubCell"/>
</dbReference>
<sequence length="530" mass="56209">MSSVGQFEFILLLLVAILGLRLLAGRLGLPPAAALIIGGMGLAFVPGVPAFDLDPDLVLVLFLPPLLMDGAYYTVWREFRRNLAAILQLAIGAVLFTTLAVGIVTHLLVPDLPWAVCFALGAVVSPPDAVAAKAVLEHVTLPRRLVVLLEGESLLNDAAGLVLFRFAIAAALTGAFSLGQATLAFTGLAVGGVIVGGALGYLWIRGLRLLKHEHLTITAIFMLPWAAYILGEAAGVSGVIATVAAGLVLGWHQHEVFTASVRLMGTAAWQVMVFVLEALVFILIGLSLRGVMSRLGGVEHALGTLAVPVLAVLGTVVVARFLWVFAAEGVGQILGLMVKRRPLWSPASALLLSWAGMRGVVTLAVALSIPTEVPGRDLILAAAFAVILGTVLIQGSSLGPLIRWLGLDKTAGHQGAVLTAPQAMAAVAAAQLEAVRARAHNADGSVRHPRLLEQYTHRARVAERYSKERDVLSADRSEHYDVILATIAAGRTEVLRLHRTGRIHDDVLHVLEYELDLQEMAASTSRMRLG</sequence>
<evidence type="ECO:0000256" key="2">
    <source>
        <dbReference type="ARBA" id="ARBA00022448"/>
    </source>
</evidence>
<keyword evidence="13" id="KW-1185">Reference proteome</keyword>
<feature type="transmembrane region" description="Helical" evidence="10">
    <location>
        <begin position="343"/>
        <end position="366"/>
    </location>
</feature>
<evidence type="ECO:0000256" key="10">
    <source>
        <dbReference type="RuleBase" id="RU366002"/>
    </source>
</evidence>
<dbReference type="Proteomes" id="UP000197153">
    <property type="component" value="Chromosome 4"/>
</dbReference>
<dbReference type="PANTHER" id="PTHR10110">
    <property type="entry name" value="SODIUM/HYDROGEN EXCHANGER"/>
    <property type="match status" value="1"/>
</dbReference>
<evidence type="ECO:0000313" key="12">
    <source>
        <dbReference type="EMBL" id="ASG25394.1"/>
    </source>
</evidence>
<dbReference type="GO" id="GO:0098719">
    <property type="term" value="P:sodium ion import across plasma membrane"/>
    <property type="evidence" value="ECO:0007669"/>
    <property type="project" value="TreeGrafter"/>
</dbReference>
<reference evidence="12 13" key="1">
    <citation type="submission" date="2017-06" db="EMBL/GenBank/DDBJ databases">
        <title>Complete genome sequence of Nitrospirillum amazonense strain CBAmC, an endophytic nitrogen-fixing and plant growth-promoting bacterium, isolated from sugarcane.</title>
        <authorList>
            <person name="Schwab S."/>
            <person name="dos Santos Teixeira K.R."/>
            <person name="Simoes Araujo J.L."/>
            <person name="Soares Vidal M."/>
            <person name="Borges de Freitas H.R."/>
            <person name="Rivello Crivelaro A.L."/>
            <person name="Bueno de Camargo Nunes A."/>
            <person name="dos Santos C.M."/>
            <person name="Palmeira da Silva Rosa D."/>
            <person name="da Silva Padilha D."/>
            <person name="da Silva E."/>
            <person name="Araujo Terra L."/>
            <person name="Soares Mendes V."/>
            <person name="Farinelli L."/>
            <person name="Magalhaes Cruz L."/>
            <person name="Baldani J.I."/>
        </authorList>
    </citation>
    <scope>NUCLEOTIDE SEQUENCE [LARGE SCALE GENOMIC DNA]</scope>
    <source>
        <strain evidence="12 13">CBAmC</strain>
    </source>
</reference>
<evidence type="ECO:0000256" key="5">
    <source>
        <dbReference type="ARBA" id="ARBA00022989"/>
    </source>
</evidence>
<keyword evidence="6 10" id="KW-0915">Sodium</keyword>
<feature type="transmembrane region" description="Helical" evidence="10">
    <location>
        <begin position="6"/>
        <end position="24"/>
    </location>
</feature>
<dbReference type="GO" id="GO:0015386">
    <property type="term" value="F:potassium:proton antiporter activity"/>
    <property type="evidence" value="ECO:0007669"/>
    <property type="project" value="TreeGrafter"/>
</dbReference>
<feature type="transmembrane region" description="Helical" evidence="10">
    <location>
        <begin position="300"/>
        <end position="323"/>
    </location>
</feature>
<keyword evidence="2 10" id="KW-0813">Transport</keyword>
<feature type="transmembrane region" description="Helical" evidence="10">
    <location>
        <begin position="57"/>
        <end position="76"/>
    </location>
</feature>
<evidence type="ECO:0000313" key="13">
    <source>
        <dbReference type="Proteomes" id="UP000197153"/>
    </source>
</evidence>
<comment type="caution">
    <text evidence="10">Lacks conserved residue(s) required for the propagation of feature annotation.</text>
</comment>
<name>A0A248K4K8_9PROT</name>
<feature type="transmembrane region" description="Helical" evidence="10">
    <location>
        <begin position="31"/>
        <end position="51"/>
    </location>
</feature>
<dbReference type="InterPro" id="IPR004705">
    <property type="entry name" value="Cation/H_exchanger_CPA1_bac"/>
</dbReference>
<keyword evidence="3" id="KW-1003">Cell membrane</keyword>
<feature type="transmembrane region" description="Helical" evidence="10">
    <location>
        <begin position="83"/>
        <end position="106"/>
    </location>
</feature>
<dbReference type="Pfam" id="PF00999">
    <property type="entry name" value="Na_H_Exchanger"/>
    <property type="match status" value="1"/>
</dbReference>
<feature type="transmembrane region" description="Helical" evidence="10">
    <location>
        <begin position="184"/>
        <end position="204"/>
    </location>
</feature>
<evidence type="ECO:0000256" key="6">
    <source>
        <dbReference type="ARBA" id="ARBA00023053"/>
    </source>
</evidence>
<evidence type="ECO:0000256" key="7">
    <source>
        <dbReference type="ARBA" id="ARBA00023065"/>
    </source>
</evidence>
<feature type="transmembrane region" description="Helical" evidence="10">
    <location>
        <begin position="378"/>
        <end position="395"/>
    </location>
</feature>
<proteinExistence type="inferred from homology"/>
<dbReference type="EMBL" id="CP022113">
    <property type="protein sequence ID" value="ASG25394.1"/>
    <property type="molecule type" value="Genomic_DNA"/>
</dbReference>
<evidence type="ECO:0000256" key="3">
    <source>
        <dbReference type="ARBA" id="ARBA00022475"/>
    </source>
</evidence>
<keyword evidence="4 10" id="KW-0812">Transmembrane</keyword>
<dbReference type="AlphaFoldDB" id="A0A248K4K8"/>
<organism evidence="12 13">
    <name type="scientific">Nitrospirillum viridazoti CBAmc</name>
    <dbReference type="NCBI Taxonomy" id="1441467"/>
    <lineage>
        <taxon>Bacteria</taxon>
        <taxon>Pseudomonadati</taxon>
        <taxon>Pseudomonadota</taxon>
        <taxon>Alphaproteobacteria</taxon>
        <taxon>Rhodospirillales</taxon>
        <taxon>Azospirillaceae</taxon>
        <taxon>Nitrospirillum</taxon>
        <taxon>Nitrospirillum viridazoti</taxon>
    </lineage>
</organism>
<comment type="subcellular location">
    <subcellularLocation>
        <location evidence="10">Cell inner membrane</location>
        <topology evidence="10">Multi-pass membrane protein</topology>
    </subcellularLocation>
    <subcellularLocation>
        <location evidence="1">Cell membrane</location>
        <topology evidence="1">Multi-pass membrane protein</topology>
    </subcellularLocation>
</comment>
<evidence type="ECO:0000256" key="9">
    <source>
        <dbReference type="ARBA" id="ARBA00023201"/>
    </source>
</evidence>
<dbReference type="KEGG" id="nao:Y958_31165"/>
<feature type="transmembrane region" description="Helical" evidence="10">
    <location>
        <begin position="267"/>
        <end position="288"/>
    </location>
</feature>
<gene>
    <name evidence="12" type="ORF">Y958_31165</name>
</gene>
<comment type="function">
    <text evidence="10">Na(+)/H(+) antiporter that extrudes sodium in exchange for external protons.</text>
</comment>
<dbReference type="NCBIfam" id="TIGR00831">
    <property type="entry name" value="a_cpa1"/>
    <property type="match status" value="1"/>
</dbReference>
<keyword evidence="10" id="KW-0997">Cell inner membrane</keyword>
<dbReference type="InterPro" id="IPR006153">
    <property type="entry name" value="Cation/H_exchanger_TM"/>
</dbReference>
<evidence type="ECO:0000259" key="11">
    <source>
        <dbReference type="Pfam" id="PF00999"/>
    </source>
</evidence>
<evidence type="ECO:0000256" key="8">
    <source>
        <dbReference type="ARBA" id="ARBA00023136"/>
    </source>
</evidence>
<keyword evidence="5 10" id="KW-1133">Transmembrane helix</keyword>